<dbReference type="FunFam" id="2.60.40.420:FF:000045">
    <property type="entry name" value="Laccase 2"/>
    <property type="match status" value="1"/>
</dbReference>
<keyword evidence="6" id="KW-1133">Transmembrane helix</keyword>
<feature type="domain" description="Plastocyanin-like" evidence="9">
    <location>
        <begin position="134"/>
        <end position="248"/>
    </location>
</feature>
<feature type="region of interest" description="Disordered" evidence="5">
    <location>
        <begin position="1"/>
        <end position="36"/>
    </location>
</feature>
<evidence type="ECO:0000313" key="10">
    <source>
        <dbReference type="EMBL" id="KAJ9609750.1"/>
    </source>
</evidence>
<keyword evidence="4" id="KW-0186">Copper</keyword>
<accession>A0AA39CIY3</accession>
<keyword evidence="6" id="KW-0472">Membrane</keyword>
<dbReference type="InterPro" id="IPR008972">
    <property type="entry name" value="Cupredoxin"/>
</dbReference>
<keyword evidence="3" id="KW-0560">Oxidoreductase</keyword>
<evidence type="ECO:0000313" key="11">
    <source>
        <dbReference type="Proteomes" id="UP001172673"/>
    </source>
</evidence>
<feature type="domain" description="Plastocyanin-like" evidence="8">
    <location>
        <begin position="493"/>
        <end position="630"/>
    </location>
</feature>
<keyword evidence="2" id="KW-0479">Metal-binding</keyword>
<dbReference type="PROSITE" id="PS00079">
    <property type="entry name" value="MULTICOPPER_OXIDASE1"/>
    <property type="match status" value="1"/>
</dbReference>
<feature type="compositionally biased region" description="Basic and acidic residues" evidence="5">
    <location>
        <begin position="1"/>
        <end position="19"/>
    </location>
</feature>
<reference evidence="10" key="1">
    <citation type="submission" date="2022-10" db="EMBL/GenBank/DDBJ databases">
        <title>Culturing micro-colonial fungi from biological soil crusts in the Mojave desert and describing Neophaeococcomyces mojavensis, and introducing the new genera and species Taxawa tesnikishii.</title>
        <authorList>
            <person name="Kurbessoian T."/>
            <person name="Stajich J.E."/>
        </authorList>
    </citation>
    <scope>NUCLEOTIDE SEQUENCE</scope>
    <source>
        <strain evidence="10">TK_41</strain>
    </source>
</reference>
<dbReference type="PANTHER" id="PTHR11709:SF414">
    <property type="entry name" value="ADR239WP"/>
    <property type="match status" value="1"/>
</dbReference>
<dbReference type="PANTHER" id="PTHR11709">
    <property type="entry name" value="MULTI-COPPER OXIDASE"/>
    <property type="match status" value="1"/>
</dbReference>
<dbReference type="Pfam" id="PF00394">
    <property type="entry name" value="Cu-oxidase"/>
    <property type="match status" value="1"/>
</dbReference>
<evidence type="ECO:0000256" key="3">
    <source>
        <dbReference type="ARBA" id="ARBA00023002"/>
    </source>
</evidence>
<keyword evidence="6" id="KW-0812">Transmembrane</keyword>
<dbReference type="InterPro" id="IPR011706">
    <property type="entry name" value="Cu-oxidase_C"/>
</dbReference>
<name>A0AA39CIY3_9EURO</name>
<feature type="domain" description="Plastocyanin-like" evidence="7">
    <location>
        <begin position="260"/>
        <end position="403"/>
    </location>
</feature>
<dbReference type="AlphaFoldDB" id="A0AA39CIY3"/>
<feature type="transmembrane region" description="Helical" evidence="6">
    <location>
        <begin position="45"/>
        <end position="68"/>
    </location>
</feature>
<evidence type="ECO:0000259" key="9">
    <source>
        <dbReference type="Pfam" id="PF07732"/>
    </source>
</evidence>
<dbReference type="SUPFAM" id="SSF49503">
    <property type="entry name" value="Cupredoxins"/>
    <property type="match status" value="3"/>
</dbReference>
<dbReference type="CDD" id="cd13910">
    <property type="entry name" value="CuRO_3_MCO_like_4"/>
    <property type="match status" value="1"/>
</dbReference>
<comment type="caution">
    <text evidence="10">The sequence shown here is derived from an EMBL/GenBank/DDBJ whole genome shotgun (WGS) entry which is preliminary data.</text>
</comment>
<dbReference type="InterPro" id="IPR033138">
    <property type="entry name" value="Cu_oxidase_CS"/>
</dbReference>
<dbReference type="Gene3D" id="2.60.40.420">
    <property type="entry name" value="Cupredoxins - blue copper proteins"/>
    <property type="match status" value="3"/>
</dbReference>
<protein>
    <recommendedName>
        <fullName evidence="12">Multicopper oxidase</fullName>
    </recommendedName>
</protein>
<evidence type="ECO:0000256" key="4">
    <source>
        <dbReference type="ARBA" id="ARBA00023008"/>
    </source>
</evidence>
<dbReference type="CDD" id="cd13886">
    <property type="entry name" value="CuRO_2_MCO_like_1"/>
    <property type="match status" value="1"/>
</dbReference>
<gene>
    <name evidence="10" type="ORF">H2200_006078</name>
</gene>
<dbReference type="Proteomes" id="UP001172673">
    <property type="component" value="Unassembled WGS sequence"/>
</dbReference>
<evidence type="ECO:0008006" key="12">
    <source>
        <dbReference type="Google" id="ProtNLM"/>
    </source>
</evidence>
<evidence type="ECO:0000259" key="8">
    <source>
        <dbReference type="Pfam" id="PF07731"/>
    </source>
</evidence>
<dbReference type="InterPro" id="IPR002355">
    <property type="entry name" value="Cu_oxidase_Cu_BS"/>
</dbReference>
<evidence type="ECO:0000256" key="5">
    <source>
        <dbReference type="SAM" id="MobiDB-lite"/>
    </source>
</evidence>
<evidence type="ECO:0000259" key="7">
    <source>
        <dbReference type="Pfam" id="PF00394"/>
    </source>
</evidence>
<organism evidence="10 11">
    <name type="scientific">Cladophialophora chaetospira</name>
    <dbReference type="NCBI Taxonomy" id="386627"/>
    <lineage>
        <taxon>Eukaryota</taxon>
        <taxon>Fungi</taxon>
        <taxon>Dikarya</taxon>
        <taxon>Ascomycota</taxon>
        <taxon>Pezizomycotina</taxon>
        <taxon>Eurotiomycetes</taxon>
        <taxon>Chaetothyriomycetidae</taxon>
        <taxon>Chaetothyriales</taxon>
        <taxon>Herpotrichiellaceae</taxon>
        <taxon>Cladophialophora</taxon>
    </lineage>
</organism>
<proteinExistence type="inferred from homology"/>
<evidence type="ECO:0000256" key="2">
    <source>
        <dbReference type="ARBA" id="ARBA00022723"/>
    </source>
</evidence>
<dbReference type="InterPro" id="IPR045087">
    <property type="entry name" value="Cu-oxidase_fam"/>
</dbReference>
<dbReference type="GO" id="GO:0005507">
    <property type="term" value="F:copper ion binding"/>
    <property type="evidence" value="ECO:0007669"/>
    <property type="project" value="InterPro"/>
</dbReference>
<comment type="similarity">
    <text evidence="1">Belongs to the multicopper oxidase family.</text>
</comment>
<dbReference type="InterPro" id="IPR001117">
    <property type="entry name" value="Cu-oxidase_2nd"/>
</dbReference>
<evidence type="ECO:0000256" key="1">
    <source>
        <dbReference type="ARBA" id="ARBA00010609"/>
    </source>
</evidence>
<dbReference type="InterPro" id="IPR011707">
    <property type="entry name" value="Cu-oxidase-like_N"/>
</dbReference>
<keyword evidence="11" id="KW-1185">Reference proteome</keyword>
<feature type="compositionally biased region" description="Polar residues" evidence="5">
    <location>
        <begin position="73"/>
        <end position="99"/>
    </location>
</feature>
<dbReference type="CDD" id="cd13857">
    <property type="entry name" value="CuRO_1_Diphenol_Ox"/>
    <property type="match status" value="1"/>
</dbReference>
<feature type="region of interest" description="Disordered" evidence="5">
    <location>
        <begin position="71"/>
        <end position="100"/>
    </location>
</feature>
<dbReference type="PROSITE" id="PS00080">
    <property type="entry name" value="MULTICOPPER_OXIDASE2"/>
    <property type="match status" value="1"/>
</dbReference>
<dbReference type="Pfam" id="PF07731">
    <property type="entry name" value="Cu-oxidase_2"/>
    <property type="match status" value="1"/>
</dbReference>
<evidence type="ECO:0000256" key="6">
    <source>
        <dbReference type="SAM" id="Phobius"/>
    </source>
</evidence>
<sequence>MTRDTSTEKNLVQEHKQHATADGSVSPYVNTNDPSSKRSLRWKRYLAIVVVLILVLGLALGLGLGLGLRHSSKAGSDSPTRSPTPSNPQTPSEESQASLSIPPWRSNVEDYILDMASWDFNAPPSTREYNFTLSEVQLSPDGVFRTMIAINGRFPGPLIRANTGDRLIINVQNNLPNGTAIHWHGLFQNGTNWMDGTSGITQCPIPPGGRFTYNFTVENQFGTYWYHTHYSTTNGDGPVGPLIIHSPDEVKLQKYYDVDQVVLMQDWYHDYSQALLPDYLASGSENGEPVPDNGLILGTNYFNCSKLGPDSGYVCEQNSTRAALTVEHGKRYRYRLINTGAFATFEFSIDNHPLSIIEADGTATEPLAVHRLEIAVAQRYSVVLTANQSTASNYWMRAQMNTFCFGDDNPLLDADVRALITYTNSTIEPTNSIDWKDALDVECVGLNSSLLTPFFRTEAPPATVFYALAANFQIGDYAIDRAYINGTSWTMSNVPTLNQAVAGLQSSNSTFTTSGVSSAFSANQYVIDVPDIAVVDLLITNYDEGGHPFHLHGHSFWVVATSPDQYFDWSTYSALNTTLPNVMKRDTIMIDAYGWALIRFVADNPGLWALHCHISWHMESGLLMQFQTRNDIMKTWELPADVLGLCAT</sequence>
<dbReference type="EMBL" id="JAPDRK010000008">
    <property type="protein sequence ID" value="KAJ9609750.1"/>
    <property type="molecule type" value="Genomic_DNA"/>
</dbReference>
<dbReference type="Pfam" id="PF07732">
    <property type="entry name" value="Cu-oxidase_3"/>
    <property type="match status" value="1"/>
</dbReference>
<dbReference type="GO" id="GO:0016491">
    <property type="term" value="F:oxidoreductase activity"/>
    <property type="evidence" value="ECO:0007669"/>
    <property type="project" value="UniProtKB-KW"/>
</dbReference>